<comment type="catalytic activity">
    <reaction evidence="1">
        <text>ATP + protein L-histidine = ADP + protein N-phospho-L-histidine.</text>
        <dbReference type="EC" id="2.7.13.3"/>
    </reaction>
</comment>
<evidence type="ECO:0000259" key="23">
    <source>
        <dbReference type="PROSITE" id="PS50112"/>
    </source>
</evidence>
<dbReference type="SMART" id="SM00448">
    <property type="entry name" value="REC"/>
    <property type="match status" value="1"/>
</dbReference>
<dbReference type="SMART" id="SM00086">
    <property type="entry name" value="PAC"/>
    <property type="match status" value="2"/>
</dbReference>
<evidence type="ECO:0000256" key="2">
    <source>
        <dbReference type="ARBA" id="ARBA00004651"/>
    </source>
</evidence>
<dbReference type="InterPro" id="IPR036097">
    <property type="entry name" value="HisK_dim/P_sf"/>
</dbReference>
<dbReference type="EC" id="2.7.13.3" evidence="3"/>
<dbReference type="GO" id="GO:0000155">
    <property type="term" value="F:phosphorelay sensor kinase activity"/>
    <property type="evidence" value="ECO:0007669"/>
    <property type="project" value="InterPro"/>
</dbReference>
<feature type="domain" description="HPt" evidence="25">
    <location>
        <begin position="1099"/>
        <end position="1195"/>
    </location>
</feature>
<dbReference type="GO" id="GO:0005886">
    <property type="term" value="C:plasma membrane"/>
    <property type="evidence" value="ECO:0007669"/>
    <property type="project" value="UniProtKB-SubCell"/>
</dbReference>
<evidence type="ECO:0000259" key="21">
    <source>
        <dbReference type="PROSITE" id="PS50109"/>
    </source>
</evidence>
<feature type="domain" description="Response regulatory" evidence="22">
    <location>
        <begin position="947"/>
        <end position="1064"/>
    </location>
</feature>
<evidence type="ECO:0000256" key="20">
    <source>
        <dbReference type="SAM" id="Phobius"/>
    </source>
</evidence>
<dbReference type="STRING" id="1121001.SAMN02745857_02222"/>
<evidence type="ECO:0000313" key="27">
    <source>
        <dbReference type="Proteomes" id="UP000192761"/>
    </source>
</evidence>
<evidence type="ECO:0000256" key="5">
    <source>
        <dbReference type="ARBA" id="ARBA00022553"/>
    </source>
</evidence>
<evidence type="ECO:0000256" key="1">
    <source>
        <dbReference type="ARBA" id="ARBA00000085"/>
    </source>
</evidence>
<keyword evidence="27" id="KW-1185">Reference proteome</keyword>
<dbReference type="PROSITE" id="PS50112">
    <property type="entry name" value="PAS"/>
    <property type="match status" value="1"/>
</dbReference>
<dbReference type="InterPro" id="IPR001789">
    <property type="entry name" value="Sig_transdc_resp-reg_receiver"/>
</dbReference>
<feature type="modified residue" description="4-aspartylphosphate" evidence="19">
    <location>
        <position position="998"/>
    </location>
</feature>
<feature type="transmembrane region" description="Helical" evidence="20">
    <location>
        <begin position="241"/>
        <end position="264"/>
    </location>
</feature>
<evidence type="ECO:0000256" key="16">
    <source>
        <dbReference type="ARBA" id="ARBA00068150"/>
    </source>
</evidence>
<dbReference type="PROSITE" id="PS50894">
    <property type="entry name" value="HPT"/>
    <property type="match status" value="1"/>
</dbReference>
<feature type="transmembrane region" description="Helical" evidence="20">
    <location>
        <begin position="276"/>
        <end position="296"/>
    </location>
</feature>
<accession>A0A1W1XNP2</accession>
<evidence type="ECO:0000256" key="14">
    <source>
        <dbReference type="ARBA" id="ARBA00058004"/>
    </source>
</evidence>
<dbReference type="PANTHER" id="PTHR45339">
    <property type="entry name" value="HYBRID SIGNAL TRANSDUCTION HISTIDINE KINASE J"/>
    <property type="match status" value="1"/>
</dbReference>
<dbReference type="Gene3D" id="1.10.287.130">
    <property type="match status" value="1"/>
</dbReference>
<dbReference type="SMART" id="SM00091">
    <property type="entry name" value="PAS"/>
    <property type="match status" value="2"/>
</dbReference>
<dbReference type="Proteomes" id="UP000192761">
    <property type="component" value="Unassembled WGS sequence"/>
</dbReference>
<proteinExistence type="predicted"/>
<dbReference type="CDD" id="cd00082">
    <property type="entry name" value="HisKA"/>
    <property type="match status" value="1"/>
</dbReference>
<keyword evidence="9" id="KW-0418">Kinase</keyword>
<evidence type="ECO:0000256" key="12">
    <source>
        <dbReference type="ARBA" id="ARBA00023012"/>
    </source>
</evidence>
<feature type="transmembrane region" description="Helical" evidence="20">
    <location>
        <begin position="20"/>
        <end position="42"/>
    </location>
</feature>
<dbReference type="GO" id="GO:0005524">
    <property type="term" value="F:ATP binding"/>
    <property type="evidence" value="ECO:0007669"/>
    <property type="project" value="UniProtKB-KW"/>
</dbReference>
<evidence type="ECO:0000313" key="26">
    <source>
        <dbReference type="EMBL" id="SMC25583.1"/>
    </source>
</evidence>
<dbReference type="SUPFAM" id="SSF47226">
    <property type="entry name" value="Histidine-containing phosphotransfer domain, HPT domain"/>
    <property type="match status" value="1"/>
</dbReference>
<organism evidence="26 27">
    <name type="scientific">Andreprevotia lacus DSM 23236</name>
    <dbReference type="NCBI Taxonomy" id="1121001"/>
    <lineage>
        <taxon>Bacteria</taxon>
        <taxon>Pseudomonadati</taxon>
        <taxon>Pseudomonadota</taxon>
        <taxon>Betaproteobacteria</taxon>
        <taxon>Neisseriales</taxon>
        <taxon>Chitinibacteraceae</taxon>
        <taxon>Andreprevotia</taxon>
    </lineage>
</organism>
<evidence type="ECO:0000256" key="15">
    <source>
        <dbReference type="ARBA" id="ARBA00064003"/>
    </source>
</evidence>
<dbReference type="SMART" id="SM00388">
    <property type="entry name" value="HisKA"/>
    <property type="match status" value="1"/>
</dbReference>
<gene>
    <name evidence="26" type="ORF">SAMN02745857_02222</name>
</gene>
<evidence type="ECO:0000256" key="6">
    <source>
        <dbReference type="ARBA" id="ARBA00022679"/>
    </source>
</evidence>
<dbReference type="Gene3D" id="3.30.565.10">
    <property type="entry name" value="Histidine kinase-like ATPase, C-terminal domain"/>
    <property type="match status" value="1"/>
</dbReference>
<dbReference type="Pfam" id="PF00512">
    <property type="entry name" value="HisKA"/>
    <property type="match status" value="1"/>
</dbReference>
<evidence type="ECO:0000256" key="19">
    <source>
        <dbReference type="PROSITE-ProRule" id="PRU00169"/>
    </source>
</evidence>
<dbReference type="PROSITE" id="PS50113">
    <property type="entry name" value="PAC"/>
    <property type="match status" value="2"/>
</dbReference>
<dbReference type="Pfam" id="PF13426">
    <property type="entry name" value="PAS_9"/>
    <property type="match status" value="1"/>
</dbReference>
<keyword evidence="8" id="KW-0547">Nucleotide-binding</keyword>
<dbReference type="Gene3D" id="1.20.120.160">
    <property type="entry name" value="HPT domain"/>
    <property type="match status" value="1"/>
</dbReference>
<comment type="subunit">
    <text evidence="15">At low DSF concentrations, interacts with RpfF.</text>
</comment>
<dbReference type="InterPro" id="IPR000700">
    <property type="entry name" value="PAS-assoc_C"/>
</dbReference>
<dbReference type="Pfam" id="PF08447">
    <property type="entry name" value="PAS_3"/>
    <property type="match status" value="1"/>
</dbReference>
<keyword evidence="11 20" id="KW-1133">Transmembrane helix</keyword>
<evidence type="ECO:0000256" key="8">
    <source>
        <dbReference type="ARBA" id="ARBA00022741"/>
    </source>
</evidence>
<dbReference type="InterPro" id="IPR000014">
    <property type="entry name" value="PAS"/>
</dbReference>
<feature type="domain" description="Histidine kinase" evidence="21">
    <location>
        <begin position="579"/>
        <end position="801"/>
    </location>
</feature>
<dbReference type="InterPro" id="IPR007895">
    <property type="entry name" value="MASE1"/>
</dbReference>
<feature type="modified residue" description="Phosphohistidine" evidence="18">
    <location>
        <position position="1138"/>
    </location>
</feature>
<feature type="domain" description="PAC" evidence="24">
    <location>
        <begin position="383"/>
        <end position="433"/>
    </location>
</feature>
<sequence>MSLRPAAAAPVSELHTPREYGWRGALLLALTYCAAALLCIFLSRQPGNIATLWLANACLVATLYDAQYRSWPLLLLASGLGNLLANVTFGDSILLSISFLPGNVLEAMLGALVLRHAGYWRGFERNVLALLQLNLLGALLPGLLGATIGASLIAWYGFAPFDKVWPAWLAGDVLGSVCVLPLAMLWLRRTPSHSLAELRNPDLLAAVLIALPLLVLAMHYLPLPLVYGIVPLVLAALWLPLLAQLALVMFASIAASAAIATGYFVPPPMLSYSDVLLIYIPVCLMVLVPQILAVAVQETRLRTAAQQLSERRFRDIIRYAAIGLVLNDSERRMIEVNDAFCNLMGYARKELIGQPFGQLVHPDDFAAEQDKTSLLRQGSSDVYEGEIRFIHRSGALIVTEVKATRLEDTTSGSLIIQVNDITQRRQAELAISELTERLRLATGSVGLGVWDLNLQTHALLWDETMYSLYDYPQGLGEENYQLWRARVHPDDVNRVEAALSDCIARGSVFASTFRLQLADGAIRHIAADAVPIRGDDGKPVRMVGVNRDISVQVLAEQALIAAKESAERASQVKSQFVANMSHEIRTPMNAVLGMSELLAATPLTPEQRKYLDMTRAAGRSLLAIINDILDFSKIEAGQMVLNEEEFLLGQVLDSVAAMMTVNSSSKPLELVIGVEPGVPLRLLGDELRLQQILFNLCGNAVKFTAEGEVSLLVRQAGRRNDQTVLLEFIVTDCGIGMDEWQVEQLFSAFSQADPSITRRFGGSGLGLAISKRLVDAMQGQVAVQSALGKGTTFRVTLPFGVGMQASLARPDFAQNYLIASPNALLSKSIADYVGSWGGRHVTVAQQGELLNALQTGPESEYDVLLVDGRLVDAGCEAAIRTLREHAAPPLLVVLGTRNGVAPFDAVAVKPVTSSSLMNALQEAYGKRVGEPGEAAAVGEETVHLNGRILLVEDNGFNQAVAIGFLSPSGLQVETADNGRIAVERLRQAPTAFDLVLMDVQMPVMDGYSAARAIRSELGLQVPIIAMSAGVLESERAACFAAGMNDFLPKPVDCNALLQLVSSYLEAPAPLLSPSRGDEPVHPLLREEQLLARAVQMPSLMISVAPILTSIVERAQQPIGQIDALLQAGKVQDAQAELHTLKGEMANLGAVRMAELLAQAERKLRNGEVDLSRELPLIGNTLAETLAALAAWLEQHAARHAEDQDAPAQLLDEAQLADLLVALRNNDLKAIELFETMRISMRGHFGAVQVADMEAAMSMLQFGRVLAVLEQPGMTA</sequence>
<keyword evidence="7 20" id="KW-0812">Transmembrane</keyword>
<evidence type="ECO:0000256" key="18">
    <source>
        <dbReference type="PROSITE-ProRule" id="PRU00110"/>
    </source>
</evidence>
<dbReference type="CDD" id="cd00130">
    <property type="entry name" value="PAS"/>
    <property type="match status" value="1"/>
</dbReference>
<reference evidence="26 27" key="1">
    <citation type="submission" date="2017-04" db="EMBL/GenBank/DDBJ databases">
        <authorList>
            <person name="Afonso C.L."/>
            <person name="Miller P.J."/>
            <person name="Scott M.A."/>
            <person name="Spackman E."/>
            <person name="Goraichik I."/>
            <person name="Dimitrov K.M."/>
            <person name="Suarez D.L."/>
            <person name="Swayne D.E."/>
        </authorList>
    </citation>
    <scope>NUCLEOTIDE SEQUENCE [LARGE SCALE GENOMIC DNA]</scope>
    <source>
        <strain evidence="26 27">DSM 23236</strain>
    </source>
</reference>
<dbReference type="InterPro" id="IPR005467">
    <property type="entry name" value="His_kinase_dom"/>
</dbReference>
<keyword evidence="5 19" id="KW-0597">Phosphoprotein</keyword>
<dbReference type="PROSITE" id="PS50110">
    <property type="entry name" value="RESPONSE_REGULATORY"/>
    <property type="match status" value="1"/>
</dbReference>
<evidence type="ECO:0000256" key="10">
    <source>
        <dbReference type="ARBA" id="ARBA00022840"/>
    </source>
</evidence>
<evidence type="ECO:0000256" key="3">
    <source>
        <dbReference type="ARBA" id="ARBA00012438"/>
    </source>
</evidence>
<keyword evidence="6" id="KW-0808">Transferase</keyword>
<dbReference type="InterPro" id="IPR003594">
    <property type="entry name" value="HATPase_dom"/>
</dbReference>
<dbReference type="PANTHER" id="PTHR45339:SF5">
    <property type="entry name" value="HISTIDINE KINASE"/>
    <property type="match status" value="1"/>
</dbReference>
<evidence type="ECO:0000259" key="25">
    <source>
        <dbReference type="PROSITE" id="PS50894"/>
    </source>
</evidence>
<dbReference type="InterPro" id="IPR008207">
    <property type="entry name" value="Sig_transdc_His_kin_Hpt_dom"/>
</dbReference>
<dbReference type="InterPro" id="IPR003661">
    <property type="entry name" value="HisK_dim/P_dom"/>
</dbReference>
<feature type="domain" description="PAC" evidence="24">
    <location>
        <begin position="509"/>
        <end position="561"/>
    </location>
</feature>
<dbReference type="SUPFAM" id="SSF47384">
    <property type="entry name" value="Homodimeric domain of signal transducing histidine kinase"/>
    <property type="match status" value="1"/>
</dbReference>
<evidence type="ECO:0000256" key="11">
    <source>
        <dbReference type="ARBA" id="ARBA00022989"/>
    </source>
</evidence>
<dbReference type="Pfam" id="PF00072">
    <property type="entry name" value="Response_reg"/>
    <property type="match status" value="1"/>
</dbReference>
<dbReference type="FunFam" id="1.10.287.130:FF:000002">
    <property type="entry name" value="Two-component osmosensing histidine kinase"/>
    <property type="match status" value="1"/>
</dbReference>
<dbReference type="InterPro" id="IPR013655">
    <property type="entry name" value="PAS_fold_3"/>
</dbReference>
<evidence type="ECO:0000256" key="7">
    <source>
        <dbReference type="ARBA" id="ARBA00022692"/>
    </source>
</evidence>
<name>A0A1W1XNP2_9NEIS</name>
<dbReference type="CDD" id="cd16922">
    <property type="entry name" value="HATPase_EvgS-ArcB-TorS-like"/>
    <property type="match status" value="1"/>
</dbReference>
<dbReference type="InterPro" id="IPR011006">
    <property type="entry name" value="CheY-like_superfamily"/>
</dbReference>
<evidence type="ECO:0000259" key="24">
    <source>
        <dbReference type="PROSITE" id="PS50113"/>
    </source>
</evidence>
<dbReference type="Pfam" id="PF05231">
    <property type="entry name" value="MASE1"/>
    <property type="match status" value="1"/>
</dbReference>
<feature type="transmembrane region" description="Helical" evidence="20">
    <location>
        <begin position="93"/>
        <end position="114"/>
    </location>
</feature>
<dbReference type="Gene3D" id="3.30.450.20">
    <property type="entry name" value="PAS domain"/>
    <property type="match status" value="2"/>
</dbReference>
<evidence type="ECO:0000259" key="22">
    <source>
        <dbReference type="PROSITE" id="PS50110"/>
    </source>
</evidence>
<dbReference type="CDD" id="cd17546">
    <property type="entry name" value="REC_hyHK_CKI1_RcsC-like"/>
    <property type="match status" value="1"/>
</dbReference>
<dbReference type="Gene3D" id="2.10.70.100">
    <property type="match status" value="1"/>
</dbReference>
<dbReference type="AlphaFoldDB" id="A0A1W1XNP2"/>
<dbReference type="PRINTS" id="PR00344">
    <property type="entry name" value="BCTRLSENSOR"/>
</dbReference>
<dbReference type="Gene3D" id="3.40.50.2300">
    <property type="match status" value="1"/>
</dbReference>
<keyword evidence="4" id="KW-1003">Cell membrane</keyword>
<protein>
    <recommendedName>
        <fullName evidence="16">Sensory/regulatory protein RpfC</fullName>
        <ecNumber evidence="3">2.7.13.3</ecNumber>
    </recommendedName>
    <alternativeName>
        <fullName evidence="17">Virulence sensor protein BvgS</fullName>
    </alternativeName>
</protein>
<dbReference type="SUPFAM" id="SSF52172">
    <property type="entry name" value="CheY-like"/>
    <property type="match status" value="2"/>
</dbReference>
<comment type="subcellular location">
    <subcellularLocation>
        <location evidence="2">Cell membrane</location>
        <topology evidence="2">Multi-pass membrane protein</topology>
    </subcellularLocation>
</comment>
<feature type="transmembrane region" description="Helical" evidence="20">
    <location>
        <begin position="164"/>
        <end position="187"/>
    </location>
</feature>
<dbReference type="NCBIfam" id="TIGR00229">
    <property type="entry name" value="sensory_box"/>
    <property type="match status" value="1"/>
</dbReference>
<dbReference type="Pfam" id="PF02518">
    <property type="entry name" value="HATPase_c"/>
    <property type="match status" value="1"/>
</dbReference>
<dbReference type="SUPFAM" id="SSF55785">
    <property type="entry name" value="PYP-like sensor domain (PAS domain)"/>
    <property type="match status" value="2"/>
</dbReference>
<evidence type="ECO:0000256" key="9">
    <source>
        <dbReference type="ARBA" id="ARBA00022777"/>
    </source>
</evidence>
<dbReference type="Pfam" id="PF01627">
    <property type="entry name" value="Hpt"/>
    <property type="match status" value="1"/>
</dbReference>
<dbReference type="InterPro" id="IPR001610">
    <property type="entry name" value="PAC"/>
</dbReference>
<feature type="domain" description="PAS" evidence="23">
    <location>
        <begin position="309"/>
        <end position="364"/>
    </location>
</feature>
<dbReference type="FunFam" id="3.30.565.10:FF:000010">
    <property type="entry name" value="Sensor histidine kinase RcsC"/>
    <property type="match status" value="1"/>
</dbReference>
<keyword evidence="12" id="KW-0902">Two-component regulatory system</keyword>
<dbReference type="OrthoDB" id="5290456at2"/>
<feature type="transmembrane region" description="Helical" evidence="20">
    <location>
        <begin position="135"/>
        <end position="158"/>
    </location>
</feature>
<dbReference type="PROSITE" id="PS50109">
    <property type="entry name" value="HIS_KIN"/>
    <property type="match status" value="1"/>
</dbReference>
<dbReference type="InterPro" id="IPR036641">
    <property type="entry name" value="HPT_dom_sf"/>
</dbReference>
<dbReference type="RefSeq" id="WP_084090868.1">
    <property type="nucleotide sequence ID" value="NZ_FWXD01000011.1"/>
</dbReference>
<evidence type="ECO:0000256" key="17">
    <source>
        <dbReference type="ARBA" id="ARBA00070152"/>
    </source>
</evidence>
<dbReference type="SMART" id="SM00387">
    <property type="entry name" value="HATPase_c"/>
    <property type="match status" value="1"/>
</dbReference>
<keyword evidence="13 20" id="KW-0472">Membrane</keyword>
<dbReference type="EMBL" id="FWXD01000011">
    <property type="protein sequence ID" value="SMC25583.1"/>
    <property type="molecule type" value="Genomic_DNA"/>
</dbReference>
<dbReference type="SUPFAM" id="SSF55874">
    <property type="entry name" value="ATPase domain of HSP90 chaperone/DNA topoisomerase II/histidine kinase"/>
    <property type="match status" value="1"/>
</dbReference>
<feature type="transmembrane region" description="Helical" evidence="20">
    <location>
        <begin position="49"/>
        <end position="66"/>
    </location>
</feature>
<feature type="transmembrane region" description="Helical" evidence="20">
    <location>
        <begin position="203"/>
        <end position="221"/>
    </location>
</feature>
<keyword evidence="10" id="KW-0067">ATP-binding</keyword>
<dbReference type="InterPro" id="IPR035965">
    <property type="entry name" value="PAS-like_dom_sf"/>
</dbReference>
<evidence type="ECO:0000256" key="13">
    <source>
        <dbReference type="ARBA" id="ARBA00023136"/>
    </source>
</evidence>
<dbReference type="InterPro" id="IPR036890">
    <property type="entry name" value="HATPase_C_sf"/>
</dbReference>
<dbReference type="InterPro" id="IPR004358">
    <property type="entry name" value="Sig_transdc_His_kin-like_C"/>
</dbReference>
<evidence type="ECO:0000256" key="4">
    <source>
        <dbReference type="ARBA" id="ARBA00022475"/>
    </source>
</evidence>
<comment type="function">
    <text evidence="14">Member of the two-component regulatory system BvgS/BvgA. Phosphorylates BvgA via a four-step phosphorelay in response to environmental signals.</text>
</comment>